<dbReference type="EMBL" id="JZWS03000005">
    <property type="protein sequence ID" value="MEW9491628.1"/>
    <property type="molecule type" value="Genomic_DNA"/>
</dbReference>
<organism evidence="1 2">
    <name type="scientific">Candidatus Aramenus sulfurataquae</name>
    <dbReference type="NCBI Taxonomy" id="1326980"/>
    <lineage>
        <taxon>Archaea</taxon>
        <taxon>Thermoproteota</taxon>
        <taxon>Thermoprotei</taxon>
        <taxon>Sulfolobales</taxon>
        <taxon>Sulfolobaceae</taxon>
        <taxon>Candidatus Aramenus</taxon>
    </lineage>
</organism>
<protein>
    <submittedName>
        <fullName evidence="1">Uncharacterized protein</fullName>
    </submittedName>
</protein>
<reference evidence="1" key="1">
    <citation type="submission" date="2024-07" db="EMBL/GenBank/DDBJ databases">
        <title>Metagenome and Metagenome-Assembled Genomes of Archaea from a hot spring from the geothermal field of Los Azufres, Mexico.</title>
        <authorList>
            <person name="Marin-Paredes R."/>
            <person name="Martinez-Romero E."/>
            <person name="Servin-Garciduenas L.E."/>
        </authorList>
    </citation>
    <scope>NUCLEOTIDE SEQUENCE</scope>
    <source>
        <strain evidence="1">AZ1-454</strain>
    </source>
</reference>
<evidence type="ECO:0000313" key="2">
    <source>
        <dbReference type="Proteomes" id="UP000053480"/>
    </source>
</evidence>
<gene>
    <name evidence="1" type="ORF">TQ35_0005425</name>
</gene>
<accession>A0ACC6TPI6</accession>
<comment type="caution">
    <text evidence="1">The sequence shown here is derived from an EMBL/GenBank/DDBJ whole genome shotgun (WGS) entry which is preliminary data.</text>
</comment>
<evidence type="ECO:0000313" key="1">
    <source>
        <dbReference type="EMBL" id="MEW9491628.1"/>
    </source>
</evidence>
<proteinExistence type="predicted"/>
<name>A0ACC6TPI6_9CREN</name>
<dbReference type="Proteomes" id="UP000053480">
    <property type="component" value="Unassembled WGS sequence"/>
</dbReference>
<sequence length="171" mass="19620">MVSLFKALISVGFEKVAPRTLKRGEVTVSVKFGRDVRWVVVTPSGAFTYYSQRSALHGLVIRNAVTREDLEIMSMMGLEYAREELEKLSSAKMRVNGSENLRRIKSEFIKQVIYPLLLQVLLNNDYQCPICGEIMDSTHGFFLHLNASTTMRRRHREFMKELTTEVTGERA</sequence>